<dbReference type="KEGG" id="ere:EUBREC_3650"/>
<sequence>MIEHIDTGCKNHCDSLDHNIYISTLTTLFILSIHKLEQYGTYDKTGKSIT</sequence>
<dbReference type="AlphaFoldDB" id="C4ZEB3"/>
<protein>
    <submittedName>
        <fullName evidence="1">Uncharacterized protein</fullName>
    </submittedName>
</protein>
<dbReference type="PaxDb" id="515619-EUBREC_3650"/>
<proteinExistence type="predicted"/>
<dbReference type="HOGENOM" id="CLU_3117983_0_0_9"/>
<dbReference type="Proteomes" id="UP000001477">
    <property type="component" value="Chromosome"/>
</dbReference>
<accession>C4ZEB3</accession>
<reference evidence="1 2" key="1">
    <citation type="journal article" date="2009" name="Proc. Natl. Acad. Sci. U.S.A.">
        <title>Characterizing a model human gut microbiota composed of members of its two dominant bacterial phyla.</title>
        <authorList>
            <person name="Mahowald M.A."/>
            <person name="Rey F.E."/>
            <person name="Seedorf H."/>
            <person name="Turnbaugh P.J."/>
            <person name="Fulton R.S."/>
            <person name="Wollam A."/>
            <person name="Shah N."/>
            <person name="Wang C."/>
            <person name="Magrini V."/>
            <person name="Wilson R.K."/>
            <person name="Cantarel B.L."/>
            <person name="Coutinho P.M."/>
            <person name="Henrissat B."/>
            <person name="Crock L.W."/>
            <person name="Russell A."/>
            <person name="Verberkmoes N.C."/>
            <person name="Hettich R.L."/>
            <person name="Gordon J.I."/>
        </authorList>
    </citation>
    <scope>NUCLEOTIDE SEQUENCE [LARGE SCALE GENOMIC DNA]</scope>
    <source>
        <strain evidence="2">ATCC 33656 / DSM 3377 / JCM 17463 / KCTC 5835 / LMG 30912 / VPI 0990</strain>
    </source>
</reference>
<evidence type="ECO:0000313" key="1">
    <source>
        <dbReference type="EMBL" id="ACR77376.1"/>
    </source>
</evidence>
<gene>
    <name evidence="1" type="ordered locus">EUBREC_3650</name>
</gene>
<evidence type="ECO:0000313" key="2">
    <source>
        <dbReference type="Proteomes" id="UP000001477"/>
    </source>
</evidence>
<name>C4ZEB3_AGARV</name>
<dbReference type="EMBL" id="CP001107">
    <property type="protein sequence ID" value="ACR77376.1"/>
    <property type="molecule type" value="Genomic_DNA"/>
</dbReference>
<organism evidence="1 2">
    <name type="scientific">Agathobacter rectalis (strain ATCC 33656 / DSM 3377 / JCM 17463 / KCTC 5835 / VPI 0990)</name>
    <name type="common">Eubacterium rectale</name>
    <dbReference type="NCBI Taxonomy" id="515619"/>
    <lineage>
        <taxon>Bacteria</taxon>
        <taxon>Bacillati</taxon>
        <taxon>Bacillota</taxon>
        <taxon>Clostridia</taxon>
        <taxon>Lachnospirales</taxon>
        <taxon>Lachnospiraceae</taxon>
        <taxon>Agathobacter</taxon>
    </lineage>
</organism>